<dbReference type="PROSITE" id="PS00010">
    <property type="entry name" value="ASX_HYDROXYL"/>
    <property type="match status" value="8"/>
</dbReference>
<comment type="subcellular location">
    <subcellularLocation>
        <location evidence="1 14">Membrane</location>
        <topology evidence="1 14">Single-pass type I membrane protein</topology>
    </subcellularLocation>
</comment>
<feature type="transmembrane region" description="Helical" evidence="16">
    <location>
        <begin position="989"/>
        <end position="1012"/>
    </location>
</feature>
<feature type="disulfide bond" evidence="12">
    <location>
        <begin position="454"/>
        <end position="463"/>
    </location>
</feature>
<evidence type="ECO:0000256" key="5">
    <source>
        <dbReference type="ARBA" id="ARBA00022692"/>
    </source>
</evidence>
<evidence type="ECO:0000313" key="20">
    <source>
        <dbReference type="Ensembl" id="ENSUAMP00000014719.1"/>
    </source>
</evidence>
<evidence type="ECO:0000256" key="8">
    <source>
        <dbReference type="ARBA" id="ARBA00022989"/>
    </source>
</evidence>
<feature type="domain" description="EGF-like" evidence="17">
    <location>
        <begin position="724"/>
        <end position="760"/>
    </location>
</feature>
<feature type="domain" description="EGF-like" evidence="17">
    <location>
        <begin position="466"/>
        <end position="501"/>
    </location>
</feature>
<feature type="domain" description="EGF-like" evidence="17">
    <location>
        <begin position="609"/>
        <end position="645"/>
    </location>
</feature>
<dbReference type="SMART" id="SM00215">
    <property type="entry name" value="VWC_out"/>
    <property type="match status" value="1"/>
</dbReference>
<dbReference type="PROSITE" id="PS01186">
    <property type="entry name" value="EGF_2"/>
    <property type="match status" value="9"/>
</dbReference>
<name>A0A452R8I6_URSAM</name>
<comment type="caution">
    <text evidence="12">Lacks conserved residue(s) required for the propagation of feature annotation.</text>
</comment>
<evidence type="ECO:0000256" key="15">
    <source>
        <dbReference type="SAM" id="MobiDB-lite"/>
    </source>
</evidence>
<feature type="disulfide bond" evidence="12">
    <location>
        <begin position="750"/>
        <end position="759"/>
    </location>
</feature>
<evidence type="ECO:0000256" key="10">
    <source>
        <dbReference type="ARBA" id="ARBA00023157"/>
    </source>
</evidence>
<feature type="disulfide bond" evidence="12">
    <location>
        <begin position="529"/>
        <end position="538"/>
    </location>
</feature>
<feature type="disulfide bond" evidence="13">
    <location>
        <begin position="216"/>
        <end position="225"/>
    </location>
</feature>
<feature type="region of interest" description="Disordered" evidence="15">
    <location>
        <begin position="1020"/>
        <end position="1041"/>
    </location>
</feature>
<dbReference type="PROSITE" id="PS51051">
    <property type="entry name" value="DSL"/>
    <property type="match status" value="1"/>
</dbReference>
<evidence type="ECO:0000256" key="16">
    <source>
        <dbReference type="SAM" id="Phobius"/>
    </source>
</evidence>
<dbReference type="SUPFAM" id="SSF57184">
    <property type="entry name" value="Growth factor receptor domain"/>
    <property type="match status" value="2"/>
</dbReference>
<dbReference type="Pfam" id="PF07657">
    <property type="entry name" value="MNNL"/>
    <property type="match status" value="1"/>
</dbReference>
<dbReference type="InterPro" id="IPR013111">
    <property type="entry name" value="EGF_extracell"/>
</dbReference>
<gene>
    <name evidence="20" type="primary">JAG2</name>
</gene>
<dbReference type="PRINTS" id="PR00010">
    <property type="entry name" value="EGFBLOOD"/>
</dbReference>
<feature type="disulfide bond" evidence="12">
    <location>
        <begin position="673"/>
        <end position="682"/>
    </location>
</feature>
<feature type="disulfide bond" evidence="13">
    <location>
        <begin position="196"/>
        <end position="208"/>
    </location>
</feature>
<feature type="disulfide bond" evidence="12">
    <location>
        <begin position="635"/>
        <end position="644"/>
    </location>
</feature>
<evidence type="ECO:0000256" key="3">
    <source>
        <dbReference type="ARBA" id="ARBA00022536"/>
    </source>
</evidence>
<dbReference type="FunFam" id="2.10.25.10:FF:000031">
    <property type="entry name" value="neurogenic locus notch homolog protein 3"/>
    <property type="match status" value="1"/>
</dbReference>
<dbReference type="InterPro" id="IPR001774">
    <property type="entry name" value="DSL"/>
</dbReference>
<dbReference type="FunFam" id="2.10.25.10:FF:000473">
    <property type="entry name" value="Delta-like protein"/>
    <property type="match status" value="1"/>
</dbReference>
<dbReference type="Pfam" id="PF07974">
    <property type="entry name" value="EGF_2"/>
    <property type="match status" value="1"/>
</dbReference>
<dbReference type="PRINTS" id="PR01983">
    <property type="entry name" value="NOTCH"/>
</dbReference>
<dbReference type="PROSITE" id="PS01187">
    <property type="entry name" value="EGF_CA"/>
    <property type="match status" value="3"/>
</dbReference>
<evidence type="ECO:0000256" key="4">
    <source>
        <dbReference type="ARBA" id="ARBA00022553"/>
    </source>
</evidence>
<dbReference type="FunFam" id="2.10.25.140:FF:000001">
    <property type="entry name" value="Delta-like protein"/>
    <property type="match status" value="1"/>
</dbReference>
<protein>
    <recommendedName>
        <fullName evidence="14">Delta-like protein</fullName>
    </recommendedName>
</protein>
<dbReference type="Ensembl" id="ENSUAMT00000016513.1">
    <property type="protein sequence ID" value="ENSUAMP00000014719.1"/>
    <property type="gene ID" value="ENSUAMG00000011755.1"/>
</dbReference>
<dbReference type="PROSITE" id="PS50026">
    <property type="entry name" value="EGF_3"/>
    <property type="match status" value="12"/>
</dbReference>
<feature type="compositionally biased region" description="Basic and acidic residues" evidence="15">
    <location>
        <begin position="1020"/>
        <end position="1030"/>
    </location>
</feature>
<evidence type="ECO:0000256" key="7">
    <source>
        <dbReference type="ARBA" id="ARBA00022976"/>
    </source>
</evidence>
<dbReference type="FunFam" id="2.10.25.10:FF:000148">
    <property type="entry name" value="Delta-like protein"/>
    <property type="match status" value="1"/>
</dbReference>
<keyword evidence="6 14" id="KW-0677">Repeat</keyword>
<keyword evidence="7" id="KW-0914">Notch signaling pathway</keyword>
<keyword evidence="4" id="KW-0597">Phosphoprotein</keyword>
<keyword evidence="21" id="KW-1185">Reference proteome</keyword>
<dbReference type="Pfam" id="PF01414">
    <property type="entry name" value="DSL"/>
    <property type="match status" value="1"/>
</dbReference>
<evidence type="ECO:0000256" key="2">
    <source>
        <dbReference type="ARBA" id="ARBA00022473"/>
    </source>
</evidence>
<dbReference type="InterPro" id="IPR011651">
    <property type="entry name" value="Notch_ligand_N"/>
</dbReference>
<feature type="domain" description="EGF-like" evidence="17">
    <location>
        <begin position="391"/>
        <end position="427"/>
    </location>
</feature>
<dbReference type="InterPro" id="IPR000742">
    <property type="entry name" value="EGF"/>
</dbReference>
<dbReference type="InterPro" id="IPR009030">
    <property type="entry name" value="Growth_fac_rcpt_cys_sf"/>
</dbReference>
<dbReference type="FunFam" id="2.10.25.10:FF:000310">
    <property type="entry name" value="Delta-like protein"/>
    <property type="match status" value="1"/>
</dbReference>
<evidence type="ECO:0000256" key="12">
    <source>
        <dbReference type="PROSITE-ProRule" id="PRU00076"/>
    </source>
</evidence>
<dbReference type="AlphaFoldDB" id="A0A452R8I6"/>
<feature type="disulfide bond" evidence="12">
    <location>
        <begin position="712"/>
        <end position="721"/>
    </location>
</feature>
<dbReference type="GeneTree" id="ENSGT00940000160944"/>
<dbReference type="SMART" id="SM00179">
    <property type="entry name" value="EGF_CA"/>
    <property type="match status" value="12"/>
</dbReference>
<keyword evidence="9 14" id="KW-0472">Membrane</keyword>
<dbReference type="Pfam" id="PF12661">
    <property type="entry name" value="hEGF"/>
    <property type="match status" value="2"/>
</dbReference>
<keyword evidence="8 14" id="KW-1133">Transmembrane helix</keyword>
<feature type="domain" description="VWFC" evidence="18">
    <location>
        <begin position="805"/>
        <end position="879"/>
    </location>
</feature>
<dbReference type="PANTHER" id="PTHR24033:SF151">
    <property type="entry name" value="NOTCH 2"/>
    <property type="match status" value="1"/>
</dbReference>
<feature type="region of interest" description="Disordered" evidence="15">
    <location>
        <begin position="1110"/>
        <end position="1129"/>
    </location>
</feature>
<evidence type="ECO:0000259" key="19">
    <source>
        <dbReference type="PROSITE" id="PS51051"/>
    </source>
</evidence>
<dbReference type="Proteomes" id="UP000291022">
    <property type="component" value="Unassembled WGS sequence"/>
</dbReference>
<proteinExistence type="predicted"/>
<evidence type="ECO:0000259" key="18">
    <source>
        <dbReference type="PROSITE" id="PS50184"/>
    </source>
</evidence>
<feature type="domain" description="EGF-like" evidence="17">
    <location>
        <begin position="560"/>
        <end position="597"/>
    </location>
</feature>
<dbReference type="GO" id="GO:0007219">
    <property type="term" value="P:Notch signaling pathway"/>
    <property type="evidence" value="ECO:0007669"/>
    <property type="project" value="UniProtKB-KW"/>
</dbReference>
<keyword evidence="3 12" id="KW-0245">EGF-like domain</keyword>
<feature type="disulfide bond" evidence="12">
    <location>
        <begin position="587"/>
        <end position="596"/>
    </location>
</feature>
<evidence type="ECO:0000256" key="13">
    <source>
        <dbReference type="PROSITE-ProRule" id="PRU00377"/>
    </source>
</evidence>
<feature type="domain" description="DSL" evidence="19">
    <location>
        <begin position="181"/>
        <end position="225"/>
    </location>
</feature>
<dbReference type="Gene3D" id="2.60.40.3510">
    <property type="match status" value="1"/>
</dbReference>
<dbReference type="InterPro" id="IPR001881">
    <property type="entry name" value="EGF-like_Ca-bd_dom"/>
</dbReference>
<feature type="domain" description="EGF-like" evidence="17">
    <location>
        <begin position="429"/>
        <end position="464"/>
    </location>
</feature>
<feature type="disulfide bond" evidence="12">
    <location>
        <begin position="417"/>
        <end position="426"/>
    </location>
</feature>
<sequence length="1147" mass="123304">SRPPAQFALSASPLQFVIQALCTLDQGPPRLQLSALRNVNGELLSGACCDGDGRTTRAGGCGHDECDTYVRVCLKEYQAKVTPTGPCSYGHGATPVLGGNSFYLPPAGNQDPGLVVIPFQFAWPRSFTLIVEAWDWDNDTTPDEELLIERVSHAGMINPEDRWKSLHFSGHVAHLELRIRVRCDENYYSATCNKFCRPRNDFFGHYTCDQYGNKACMDGWMGKECKEAVCKQGCNLLHGGCAVPGECRCSYGWQGRFCDECVPYPGCVHGSCVDPWQCNCETNWGGLLCNKDLNYCGSHHPCTNGGTCINAEPDQYRCACPEGYSGKNCERGMSAASYWLWAGAQGAWQGPVSLHACASNPCANGGSCHEVPSGFECHCPSGWSGPTCALDANECEGKPCLNAFSCKNLIGGYYCDCIPGWKGVNCHINVNDCRGQCQHGGTCKDLMTGYQCVCPRGFGGRHCELQLNSCASHPCHGGLCEDLADGFRCHCPKGTSGPLCEVDIDFCEPSPCQNGARCYNLEGDYYCACPDDVGGKNCSVPRELCPVIDGCGFEAGPRAAGGVAPSGVCGPHGHCVSLPGGNFSCVCDSGFTGAYCHESEWPGAARGRDPNDCLPDPCHSRGRCYDLVNDFYCACDDGWKGKTCHSREFQCDAYTCSNGGTCYDSGDTFRCACPPGWKGSTCNIARNSSCLPNPCVNGGTCVGSGDSFSCICRDGWEGRTCTHNTNDCNPLPCYNGGVCVDGINWFRCECAPGFAGPDCRINIDECQSSPCAYGATCVDEINGYHCSCPPGRAGPRCQDVIGFGRPCWSQGMPFAHGSSWVEDCNSCRCVDGRRDCSKVWCGHKPCLLAGRPDTLSAQCPPGQRCQEKAPGQCLQPPCAAWGECGTEEPLLPGTLCLPRSSHLDNNCARLTLRFNRDQVPQVSGPRSWAYGASAERGGARLSRGGGAVCSSALPPAGRPLHLLPQPLARVPPLRQPLRAASPLMPPPGLLVPVLCGVFSVLCLACVVICVWWTRKRRKERERSRLPREESANNQWAPLNPIRNPIERLGAGGLCGGHKDVLYPCKNFTPPPRRVGEALPGPAGRGGEEEEEPGPGEGDCLEAEKFLSHKFTKDPSCSPGRPACWASGPKVDNRAVRSVKDLRHAGKE</sequence>
<reference evidence="21" key="1">
    <citation type="submission" date="2016-06" db="EMBL/GenBank/DDBJ databases">
        <title>De novo assembly and RNA-Seq shows season-dependent expression and editing in black bear kidneys.</title>
        <authorList>
            <person name="Korstanje R."/>
            <person name="Srivastava A."/>
            <person name="Sarsani V.K."/>
            <person name="Sheehan S.M."/>
            <person name="Seger R.L."/>
            <person name="Barter M.E."/>
            <person name="Lindqvist C."/>
            <person name="Brody L.C."/>
            <person name="Mullikin J.C."/>
        </authorList>
    </citation>
    <scope>NUCLEOTIDE SEQUENCE [LARGE SCALE GENOMIC DNA]</scope>
</reference>
<dbReference type="SMART" id="SM00181">
    <property type="entry name" value="EGF"/>
    <property type="match status" value="14"/>
</dbReference>
<dbReference type="InterPro" id="IPR018097">
    <property type="entry name" value="EGF_Ca-bd_CS"/>
</dbReference>
<reference evidence="20" key="2">
    <citation type="submission" date="2025-08" db="UniProtKB">
        <authorList>
            <consortium name="Ensembl"/>
        </authorList>
    </citation>
    <scope>IDENTIFICATION</scope>
</reference>
<feature type="disulfide bond" evidence="12">
    <location>
        <begin position="433"/>
        <end position="443"/>
    </location>
</feature>
<dbReference type="Gene3D" id="2.10.25.140">
    <property type="match status" value="1"/>
</dbReference>
<keyword evidence="5 14" id="KW-0812">Transmembrane</keyword>
<feature type="domain" description="EGF-like" evidence="17">
    <location>
        <begin position="292"/>
        <end position="330"/>
    </location>
</feature>
<feature type="disulfide bond" evidence="12">
    <location>
        <begin position="470"/>
        <end position="480"/>
    </location>
</feature>
<evidence type="ECO:0000256" key="9">
    <source>
        <dbReference type="ARBA" id="ARBA00023136"/>
    </source>
</evidence>
<keyword evidence="10 12" id="KW-1015">Disulfide bond</keyword>
<dbReference type="PANTHER" id="PTHR24033">
    <property type="entry name" value="EGF-LIKE DOMAIN-CONTAINING PROTEIN"/>
    <property type="match status" value="1"/>
</dbReference>
<dbReference type="FunFam" id="2.10.25.10:FF:000117">
    <property type="entry name" value="Delta-like protein"/>
    <property type="match status" value="1"/>
</dbReference>
<dbReference type="PROSITE" id="PS50184">
    <property type="entry name" value="VWFC_2"/>
    <property type="match status" value="1"/>
</dbReference>
<feature type="domain" description="EGF-like" evidence="17">
    <location>
        <begin position="353"/>
        <end position="389"/>
    </location>
</feature>
<dbReference type="GO" id="GO:0016020">
    <property type="term" value="C:membrane"/>
    <property type="evidence" value="ECO:0007669"/>
    <property type="project" value="UniProtKB-SubCell"/>
</dbReference>
<dbReference type="PROSITE" id="PS00022">
    <property type="entry name" value="EGF_1"/>
    <property type="match status" value="13"/>
</dbReference>
<keyword evidence="11" id="KW-0325">Glycoprotein</keyword>
<dbReference type="Pfam" id="PF00008">
    <property type="entry name" value="EGF"/>
    <property type="match status" value="7"/>
</dbReference>
<feature type="disulfide bond" evidence="12">
    <location>
        <begin position="491"/>
        <end position="500"/>
    </location>
</feature>
<feature type="domain" description="EGF-like" evidence="17">
    <location>
        <begin position="686"/>
        <end position="722"/>
    </location>
</feature>
<dbReference type="FunFam" id="2.10.25.10:FF:000431">
    <property type="entry name" value="Delta-like protein"/>
    <property type="match status" value="1"/>
</dbReference>
<evidence type="ECO:0000313" key="21">
    <source>
        <dbReference type="Proteomes" id="UP000291022"/>
    </source>
</evidence>
<reference evidence="20" key="3">
    <citation type="submission" date="2025-09" db="UniProtKB">
        <authorList>
            <consortium name="Ensembl"/>
        </authorList>
    </citation>
    <scope>IDENTIFICATION</scope>
</reference>
<dbReference type="Pfam" id="PF21700">
    <property type="entry name" value="EGF_DL_JAG"/>
    <property type="match status" value="1"/>
</dbReference>
<dbReference type="InterPro" id="IPR051830">
    <property type="entry name" value="NOTCH_homolog"/>
</dbReference>
<feature type="disulfide bond" evidence="12">
    <location>
        <begin position="788"/>
        <end position="797"/>
    </location>
</feature>
<evidence type="ECO:0000256" key="1">
    <source>
        <dbReference type="ARBA" id="ARBA00004479"/>
    </source>
</evidence>
<comment type="function">
    <text evidence="14">Putative Notch ligand involved in the mediation of Notch signaling.</text>
</comment>
<dbReference type="GO" id="GO:0005509">
    <property type="term" value="F:calcium ion binding"/>
    <property type="evidence" value="ECO:0007669"/>
    <property type="project" value="InterPro"/>
</dbReference>
<accession>A0A452R8I6</accession>
<dbReference type="SUPFAM" id="SSF57196">
    <property type="entry name" value="EGF/Laminin"/>
    <property type="match status" value="5"/>
</dbReference>
<feature type="disulfide bond" evidence="13">
    <location>
        <begin position="183"/>
        <end position="192"/>
    </location>
</feature>
<feature type="disulfide bond" evidence="12">
    <location>
        <begin position="379"/>
        <end position="388"/>
    </location>
</feature>
<keyword evidence="2 14" id="KW-0217">Developmental protein</keyword>
<feature type="domain" description="EGF-like" evidence="17">
    <location>
        <begin position="503"/>
        <end position="539"/>
    </location>
</feature>
<feature type="region of interest" description="Disordered" evidence="15">
    <location>
        <begin position="1072"/>
        <end position="1098"/>
    </location>
</feature>
<evidence type="ECO:0000256" key="11">
    <source>
        <dbReference type="ARBA" id="ARBA00023180"/>
    </source>
</evidence>
<dbReference type="FunFam" id="2.10.25.10:FF:000018">
    <property type="entry name" value="Delta-like 1"/>
    <property type="match status" value="1"/>
</dbReference>
<feature type="domain" description="EGF-like" evidence="17">
    <location>
        <begin position="762"/>
        <end position="798"/>
    </location>
</feature>
<feature type="disulfide bond" evidence="12">
    <location>
        <begin position="320"/>
        <end position="329"/>
    </location>
</feature>
<dbReference type="FunFam" id="2.10.25.10:FF:000061">
    <property type="entry name" value="Delta-like protein"/>
    <property type="match status" value="2"/>
</dbReference>
<dbReference type="InterPro" id="IPR013032">
    <property type="entry name" value="EGF-like_CS"/>
</dbReference>
<dbReference type="FunFam" id="2.10.25.10:FF:000095">
    <property type="entry name" value="Notch, isoform B"/>
    <property type="match status" value="1"/>
</dbReference>
<dbReference type="FunFam" id="2.10.25.10:FF:000445">
    <property type="entry name" value="Delta-like protein"/>
    <property type="match status" value="1"/>
</dbReference>
<dbReference type="FunFam" id="2.10.25.10:FF:000146">
    <property type="entry name" value="Putative neurogenic locus notch"/>
    <property type="match status" value="1"/>
</dbReference>
<evidence type="ECO:0000256" key="14">
    <source>
        <dbReference type="RuleBase" id="RU280815"/>
    </source>
</evidence>
<feature type="domain" description="EGF-like" evidence="17">
    <location>
        <begin position="647"/>
        <end position="683"/>
    </location>
</feature>
<evidence type="ECO:0000256" key="6">
    <source>
        <dbReference type="ARBA" id="ARBA00022737"/>
    </source>
</evidence>
<evidence type="ECO:0000259" key="17">
    <source>
        <dbReference type="PROSITE" id="PS50026"/>
    </source>
</evidence>
<dbReference type="InterPro" id="IPR000152">
    <property type="entry name" value="EGF-type_Asp/Asn_hydroxyl_site"/>
</dbReference>
<dbReference type="Gene3D" id="2.10.25.10">
    <property type="entry name" value="Laminin"/>
    <property type="match status" value="12"/>
</dbReference>
<dbReference type="InterPro" id="IPR001007">
    <property type="entry name" value="VWF_dom"/>
</dbReference>
<organism evidence="20 21">
    <name type="scientific">Ursus americanus</name>
    <name type="common">American black bear</name>
    <name type="synonym">Euarctos americanus</name>
    <dbReference type="NCBI Taxonomy" id="9643"/>
    <lineage>
        <taxon>Eukaryota</taxon>
        <taxon>Metazoa</taxon>
        <taxon>Chordata</taxon>
        <taxon>Craniata</taxon>
        <taxon>Vertebrata</taxon>
        <taxon>Euteleostomi</taxon>
        <taxon>Mammalia</taxon>
        <taxon>Eutheria</taxon>
        <taxon>Laurasiatheria</taxon>
        <taxon>Carnivora</taxon>
        <taxon>Caniformia</taxon>
        <taxon>Ursidae</taxon>
        <taxon>Ursus</taxon>
    </lineage>
</organism>
<keyword evidence="14" id="KW-0732">Signal</keyword>
<dbReference type="FunFam" id="2.60.40.3510:FF:000006">
    <property type="entry name" value="Delta-like protein"/>
    <property type="match status" value="1"/>
</dbReference>
<dbReference type="CDD" id="cd00054">
    <property type="entry name" value="EGF_CA"/>
    <property type="match status" value="12"/>
</dbReference>
<dbReference type="SMART" id="SM00051">
    <property type="entry name" value="DSL"/>
    <property type="match status" value="1"/>
</dbReference>